<dbReference type="PANTHER" id="PTHR23287">
    <property type="entry name" value="RUBY-EYE2-LIKE PROTEIN"/>
    <property type="match status" value="1"/>
</dbReference>
<keyword evidence="1" id="KW-0472">Membrane</keyword>
<keyword evidence="1" id="KW-1133">Transmembrane helix</keyword>
<dbReference type="OrthoDB" id="19493at2759"/>
<evidence type="ECO:0000256" key="1">
    <source>
        <dbReference type="SAM" id="Phobius"/>
    </source>
</evidence>
<dbReference type="GO" id="GO:0048066">
    <property type="term" value="P:developmental pigmentation"/>
    <property type="evidence" value="ECO:0007669"/>
    <property type="project" value="TreeGrafter"/>
</dbReference>
<sequence>MCVCPKESLVAVGSETGRIHVISILASSSPLVHLLTRDSKKLSKVTTLAWSKDSKTLYSGHSNGVVLAHQIGVVVATFTDGDIVQLDVNNSKLLVSTQRASYICDTDRKTIVQIGKKLRNGSMGAMFFTNYSETLNKTNNTFILAARPNGRVWEANFAGAVYRVPFILSVFGSHLVIFDVEQSKLVLFTDLEEDISCFCVCGSDIFVLLRGMPVPRKYTLCHRTTVVKRLLAKSLTTQSARFILHFKTSPWPNDLVSMTVDSLARIAKEEEVDQLQLELSNLLKSENTSLLGDTITNSVQKNTEFHPIGESHSESGQQSTKTDCKVTEYAARSRTVRLRRASYESTSKKHGMSLKRASFPQTAADVKSNTKQNCHNLQVTVGNAAKSLAELAISTPTSFSCFLPTAHSNTSSTKRRSGPNIVKAVRPIKFRSAASSPSISSKQFAKPSYVRAVSIVANDFEAKPSIPSDKENISIHDDDGNVQARWVLDRLVHLRGKIGQGYELFDFVAEDVRRNPIKIFERCTSIDDERMHHALFGSSVSFAEASAKQHSNFSDVNVHHVELAKEKDSFKIRASNRDEDDTSDQSLDISAMDWIMHLDARVIMVIASMVIGYHELISVIRGSPHLMKMLHPEHWSALTVLCVREQAMKKSEISSKVISEILHSFNMDRFVSIDTSNTITHGKRESIQKRTPMYSWIIDCNSCCPVCVSSLKSDDGKDFSITSFICGMLYSLYVQNLGCFPLFSTYFLYIYN</sequence>
<feature type="domain" description="Anaphase-promoting complex subunit 4-like WD40" evidence="2">
    <location>
        <begin position="1"/>
        <end position="67"/>
    </location>
</feature>
<evidence type="ECO:0000313" key="3">
    <source>
        <dbReference type="EMBL" id="KJH52952.1"/>
    </source>
</evidence>
<protein>
    <recommendedName>
        <fullName evidence="2">Anaphase-promoting complex subunit 4-like WD40 domain-containing protein</fullName>
    </recommendedName>
</protein>
<reference evidence="3 4" key="1">
    <citation type="submission" date="2013-11" db="EMBL/GenBank/DDBJ databases">
        <title>Draft genome of the bovine lungworm Dictyocaulus viviparus.</title>
        <authorList>
            <person name="Mitreva M."/>
        </authorList>
    </citation>
    <scope>NUCLEOTIDE SEQUENCE [LARGE SCALE GENOMIC DNA]</scope>
    <source>
        <strain evidence="3 4">HannoverDv2000</strain>
    </source>
</reference>
<dbReference type="AlphaFoldDB" id="A0A0D8Y9S3"/>
<dbReference type="Gene3D" id="2.130.10.10">
    <property type="entry name" value="YVTN repeat-like/Quinoprotein amine dehydrogenase"/>
    <property type="match status" value="1"/>
</dbReference>
<organism evidence="3 4">
    <name type="scientific">Dictyocaulus viviparus</name>
    <name type="common">Bovine lungworm</name>
    <dbReference type="NCBI Taxonomy" id="29172"/>
    <lineage>
        <taxon>Eukaryota</taxon>
        <taxon>Metazoa</taxon>
        <taxon>Ecdysozoa</taxon>
        <taxon>Nematoda</taxon>
        <taxon>Chromadorea</taxon>
        <taxon>Rhabditida</taxon>
        <taxon>Rhabditina</taxon>
        <taxon>Rhabditomorpha</taxon>
        <taxon>Strongyloidea</taxon>
        <taxon>Metastrongylidae</taxon>
        <taxon>Dictyocaulus</taxon>
    </lineage>
</organism>
<evidence type="ECO:0000259" key="2">
    <source>
        <dbReference type="Pfam" id="PF12894"/>
    </source>
</evidence>
<keyword evidence="1" id="KW-0812">Transmembrane</keyword>
<reference evidence="4" key="2">
    <citation type="journal article" date="2016" name="Sci. Rep.">
        <title>Dictyocaulus viviparus genome, variome and transcriptome elucidate lungworm biology and support future intervention.</title>
        <authorList>
            <person name="McNulty S.N."/>
            <person name="Strube C."/>
            <person name="Rosa B.A."/>
            <person name="Martin J.C."/>
            <person name="Tyagi R."/>
            <person name="Choi Y.J."/>
            <person name="Wang Q."/>
            <person name="Hallsworth Pepin K."/>
            <person name="Zhang X."/>
            <person name="Ozersky P."/>
            <person name="Wilson R.K."/>
            <person name="Sternberg P.W."/>
            <person name="Gasser R.B."/>
            <person name="Mitreva M."/>
        </authorList>
    </citation>
    <scope>NUCLEOTIDE SEQUENCE [LARGE SCALE GENOMIC DNA]</scope>
    <source>
        <strain evidence="4">HannoverDv2000</strain>
    </source>
</reference>
<dbReference type="GO" id="GO:0005737">
    <property type="term" value="C:cytoplasm"/>
    <property type="evidence" value="ECO:0007669"/>
    <property type="project" value="TreeGrafter"/>
</dbReference>
<dbReference type="PANTHER" id="PTHR23287:SF18">
    <property type="entry name" value="BLOC-2 COMPLEX MEMBER HPS5"/>
    <property type="match status" value="1"/>
</dbReference>
<evidence type="ECO:0000313" key="4">
    <source>
        <dbReference type="Proteomes" id="UP000053766"/>
    </source>
</evidence>
<keyword evidence="4" id="KW-1185">Reference proteome</keyword>
<dbReference type="InterPro" id="IPR024977">
    <property type="entry name" value="Apc4-like_WD40_dom"/>
</dbReference>
<dbReference type="Pfam" id="PF12894">
    <property type="entry name" value="ANAPC4_WD40"/>
    <property type="match status" value="1"/>
</dbReference>
<dbReference type="SUPFAM" id="SSF50978">
    <property type="entry name" value="WD40 repeat-like"/>
    <property type="match status" value="1"/>
</dbReference>
<gene>
    <name evidence="3" type="ORF">DICVIV_00821</name>
</gene>
<dbReference type="Proteomes" id="UP000053766">
    <property type="component" value="Unassembled WGS sequence"/>
</dbReference>
<dbReference type="STRING" id="29172.A0A0D8Y9S3"/>
<proteinExistence type="predicted"/>
<accession>A0A0D8Y9S3</accession>
<feature type="transmembrane region" description="Helical" evidence="1">
    <location>
        <begin position="730"/>
        <end position="751"/>
    </location>
</feature>
<dbReference type="EMBL" id="KN716157">
    <property type="protein sequence ID" value="KJH52952.1"/>
    <property type="molecule type" value="Genomic_DNA"/>
</dbReference>
<name>A0A0D8Y9S3_DICVI</name>
<dbReference type="InterPro" id="IPR015943">
    <property type="entry name" value="WD40/YVTN_repeat-like_dom_sf"/>
</dbReference>
<dbReference type="InterPro" id="IPR036322">
    <property type="entry name" value="WD40_repeat_dom_sf"/>
</dbReference>